<proteinExistence type="predicted"/>
<evidence type="ECO:0000313" key="2">
    <source>
        <dbReference type="Proteomes" id="UP001148018"/>
    </source>
</evidence>
<protein>
    <submittedName>
        <fullName evidence="1">Uncharacterized protein</fullName>
    </submittedName>
</protein>
<sequence length="69" mass="7644">MPIATRRSENIAGVAPVENYARQIGRPQPTDSNKDTGELQRWIMDRLQPALVKTGIPNPIDRPCPTTSC</sequence>
<reference evidence="1" key="1">
    <citation type="submission" date="2022-07" db="EMBL/GenBank/DDBJ databases">
        <title>Chromosome-level genome of Muraenolepis orangiensis.</title>
        <authorList>
            <person name="Kim J."/>
        </authorList>
    </citation>
    <scope>NUCLEOTIDE SEQUENCE</scope>
    <source>
        <strain evidence="1">KU_S4_2022</strain>
        <tissue evidence="1">Muscle</tissue>
    </source>
</reference>
<gene>
    <name evidence="1" type="ORF">NHX12_014260</name>
</gene>
<dbReference type="EMBL" id="JANIIK010000118">
    <property type="protein sequence ID" value="KAJ3585541.1"/>
    <property type="molecule type" value="Genomic_DNA"/>
</dbReference>
<dbReference type="AlphaFoldDB" id="A0A9Q0DD87"/>
<comment type="caution">
    <text evidence="1">The sequence shown here is derived from an EMBL/GenBank/DDBJ whole genome shotgun (WGS) entry which is preliminary data.</text>
</comment>
<evidence type="ECO:0000313" key="1">
    <source>
        <dbReference type="EMBL" id="KAJ3585541.1"/>
    </source>
</evidence>
<keyword evidence="2" id="KW-1185">Reference proteome</keyword>
<dbReference type="Proteomes" id="UP001148018">
    <property type="component" value="Unassembled WGS sequence"/>
</dbReference>
<organism evidence="1 2">
    <name type="scientific">Muraenolepis orangiensis</name>
    <name type="common">Patagonian moray cod</name>
    <dbReference type="NCBI Taxonomy" id="630683"/>
    <lineage>
        <taxon>Eukaryota</taxon>
        <taxon>Metazoa</taxon>
        <taxon>Chordata</taxon>
        <taxon>Craniata</taxon>
        <taxon>Vertebrata</taxon>
        <taxon>Euteleostomi</taxon>
        <taxon>Actinopterygii</taxon>
        <taxon>Neopterygii</taxon>
        <taxon>Teleostei</taxon>
        <taxon>Neoteleostei</taxon>
        <taxon>Acanthomorphata</taxon>
        <taxon>Zeiogadaria</taxon>
        <taxon>Gadariae</taxon>
        <taxon>Gadiformes</taxon>
        <taxon>Muraenolepidoidei</taxon>
        <taxon>Muraenolepididae</taxon>
        <taxon>Muraenolepis</taxon>
    </lineage>
</organism>
<accession>A0A9Q0DD87</accession>
<name>A0A9Q0DD87_9TELE</name>